<dbReference type="InterPro" id="IPR036869">
    <property type="entry name" value="J_dom_sf"/>
</dbReference>
<dbReference type="AlphaFoldDB" id="A0A1I1RIB2"/>
<organism evidence="4 5">
    <name type="scientific">Pseudomonas straminea</name>
    <dbReference type="NCBI Taxonomy" id="47882"/>
    <lineage>
        <taxon>Bacteria</taxon>
        <taxon>Pseudomonadati</taxon>
        <taxon>Pseudomonadota</taxon>
        <taxon>Gammaproteobacteria</taxon>
        <taxon>Pseudomonadales</taxon>
        <taxon>Pseudomonadaceae</taxon>
        <taxon>Phytopseudomonas</taxon>
    </lineage>
</organism>
<evidence type="ECO:0000259" key="3">
    <source>
        <dbReference type="PROSITE" id="PS50076"/>
    </source>
</evidence>
<protein>
    <recommendedName>
        <fullName evidence="3">J domain-containing protein</fullName>
    </recommendedName>
</protein>
<evidence type="ECO:0000313" key="4">
    <source>
        <dbReference type="EMBL" id="SFD33922.1"/>
    </source>
</evidence>
<dbReference type="PROSITE" id="PS50076">
    <property type="entry name" value="DNAJ_2"/>
    <property type="match status" value="1"/>
</dbReference>
<proteinExistence type="predicted"/>
<keyword evidence="2" id="KW-0472">Membrane</keyword>
<evidence type="ECO:0000256" key="2">
    <source>
        <dbReference type="SAM" id="Phobius"/>
    </source>
</evidence>
<reference evidence="5" key="1">
    <citation type="submission" date="2016-10" db="EMBL/GenBank/DDBJ databases">
        <authorList>
            <person name="Varghese N."/>
            <person name="Submissions S."/>
        </authorList>
    </citation>
    <scope>NUCLEOTIDE SEQUENCE [LARGE SCALE GENOMIC DNA]</scope>
    <source>
        <strain evidence="5">JCM 2783</strain>
    </source>
</reference>
<dbReference type="InterPro" id="IPR001623">
    <property type="entry name" value="DnaJ_domain"/>
</dbReference>
<dbReference type="EMBL" id="FOMO01000001">
    <property type="protein sequence ID" value="SFD33922.1"/>
    <property type="molecule type" value="Genomic_DNA"/>
</dbReference>
<sequence>MNPWELLGLDAEADTRSVKRRYAQLLKQTRPDEDPEAFQRLREAYEWALDWAQRSPDVDAPFALDESVTPVPFSDAQQPIASLAEIQQNDDRAWVAALLDSCASLDDALFQASEAGQQRAFELELLRRAQLPGDQADETVRWAMAHLNWLTPWQADYLPIAAMNALAERLLNAELWKWHSQLEDGQEQAVLESIRQLKQQPWVQPFDRSSYLQQGVLGLLESNLDWSLNFFDETCRLFDWDEARGQLPCDDERWEALCLHRGAMALRAELRQSLNEKQPGSPSSRAVWLLLKPMYEGERRKLVDGFGDADWQACEALAWRVEHHDDLLNDLGLTYLPRWRDWHPGNGWVQLYPLFWLYLCLVMFVLSSPSESAKDLVVSVVAVAALGTALLFVFRLLIKLWNRLARWCVVSDVDISLRLIPPRWGRGGSGLLLLRHIVPGVAFAALTAHWAADPIASTVLALTTFILCVQFVDVASRGGAPAAWLVRGWLVLAPLGKQLLIWSLIFAAAFVLSKMIIGWKEKEREIKAKHPTSIEAACKMLGYTNHEECMKGISERREAMRNAEQTSSETQAP</sequence>
<dbReference type="RefSeq" id="WP_143103559.1">
    <property type="nucleotide sequence ID" value="NZ_BSSG01000001.1"/>
</dbReference>
<dbReference type="Proteomes" id="UP000243950">
    <property type="component" value="Unassembled WGS sequence"/>
</dbReference>
<evidence type="ECO:0000313" key="5">
    <source>
        <dbReference type="Proteomes" id="UP000243950"/>
    </source>
</evidence>
<dbReference type="CDD" id="cd06257">
    <property type="entry name" value="DnaJ"/>
    <property type="match status" value="1"/>
</dbReference>
<keyword evidence="2" id="KW-1133">Transmembrane helix</keyword>
<evidence type="ECO:0000256" key="1">
    <source>
        <dbReference type="ARBA" id="ARBA00023186"/>
    </source>
</evidence>
<feature type="transmembrane region" description="Helical" evidence="2">
    <location>
        <begin position="499"/>
        <end position="519"/>
    </location>
</feature>
<feature type="transmembrane region" description="Helical" evidence="2">
    <location>
        <begin position="376"/>
        <end position="398"/>
    </location>
</feature>
<accession>A0A1I1RIB2</accession>
<feature type="transmembrane region" description="Helical" evidence="2">
    <location>
        <begin position="348"/>
        <end position="370"/>
    </location>
</feature>
<name>A0A1I1RIB2_PSEOC</name>
<dbReference type="SMART" id="SM00271">
    <property type="entry name" value="DnaJ"/>
    <property type="match status" value="1"/>
</dbReference>
<keyword evidence="1" id="KW-0143">Chaperone</keyword>
<feature type="transmembrane region" description="Helical" evidence="2">
    <location>
        <begin position="432"/>
        <end position="452"/>
    </location>
</feature>
<feature type="domain" description="J" evidence="3">
    <location>
        <begin position="2"/>
        <end position="53"/>
    </location>
</feature>
<dbReference type="Gene3D" id="1.10.287.110">
    <property type="entry name" value="DnaJ domain"/>
    <property type="match status" value="1"/>
</dbReference>
<keyword evidence="2" id="KW-0812">Transmembrane</keyword>
<dbReference type="SUPFAM" id="SSF46565">
    <property type="entry name" value="Chaperone J-domain"/>
    <property type="match status" value="1"/>
</dbReference>
<gene>
    <name evidence="4" type="ORF">SAMN05216372_101236</name>
</gene>
<keyword evidence="5" id="KW-1185">Reference proteome</keyword>